<dbReference type="Proteomes" id="UP000515153">
    <property type="component" value="Chromosome I"/>
</dbReference>
<evidence type="ECO:0000313" key="3">
    <source>
        <dbReference type="RefSeq" id="XP_030981953.1"/>
    </source>
</evidence>
<dbReference type="RefSeq" id="XP_030981953.1">
    <property type="nucleotide sequence ID" value="XM_031126670.1"/>
</dbReference>
<gene>
    <name evidence="3" type="ORF">PgNI_06649</name>
</gene>
<protein>
    <submittedName>
        <fullName evidence="3">Uncharacterized protein</fullName>
    </submittedName>
</protein>
<feature type="region of interest" description="Disordered" evidence="1">
    <location>
        <begin position="81"/>
        <end position="108"/>
    </location>
</feature>
<reference evidence="2 3" key="1">
    <citation type="journal article" date="2019" name="Mol. Biol. Evol.">
        <title>Blast fungal genomes show frequent chromosomal changes, gene gains and losses, and effector gene turnover.</title>
        <authorList>
            <person name="Gomez Luciano L.B."/>
            <person name="Jason Tsai I."/>
            <person name="Chuma I."/>
            <person name="Tosa Y."/>
            <person name="Chen Y.H."/>
            <person name="Li J.Y."/>
            <person name="Li M.Y."/>
            <person name="Jade Lu M.Y."/>
            <person name="Nakayashiki H."/>
            <person name="Li W.H."/>
        </authorList>
    </citation>
    <scope>NUCLEOTIDE SEQUENCE [LARGE SCALE GENOMIC DNA]</scope>
    <source>
        <strain evidence="2 3">NI907</strain>
    </source>
</reference>
<name>A0A6P8B461_PYRGI</name>
<feature type="compositionally biased region" description="Basic and acidic residues" evidence="1">
    <location>
        <begin position="92"/>
        <end position="103"/>
    </location>
</feature>
<dbReference type="KEGG" id="pgri:PgNI_06649"/>
<reference evidence="3" key="2">
    <citation type="submission" date="2019-10" db="EMBL/GenBank/DDBJ databases">
        <authorList>
            <consortium name="NCBI Genome Project"/>
        </authorList>
    </citation>
    <scope>NUCLEOTIDE SEQUENCE</scope>
    <source>
        <strain evidence="3">NI907</strain>
    </source>
</reference>
<evidence type="ECO:0000256" key="1">
    <source>
        <dbReference type="SAM" id="MobiDB-lite"/>
    </source>
</evidence>
<dbReference type="GeneID" id="41961579"/>
<keyword evidence="2" id="KW-1185">Reference proteome</keyword>
<organism evidence="2 3">
    <name type="scientific">Pyricularia grisea</name>
    <name type="common">Crabgrass-specific blast fungus</name>
    <name type="synonym">Magnaporthe grisea</name>
    <dbReference type="NCBI Taxonomy" id="148305"/>
    <lineage>
        <taxon>Eukaryota</taxon>
        <taxon>Fungi</taxon>
        <taxon>Dikarya</taxon>
        <taxon>Ascomycota</taxon>
        <taxon>Pezizomycotina</taxon>
        <taxon>Sordariomycetes</taxon>
        <taxon>Sordariomycetidae</taxon>
        <taxon>Magnaporthales</taxon>
        <taxon>Pyriculariaceae</taxon>
        <taxon>Pyricularia</taxon>
    </lineage>
</organism>
<dbReference type="AlphaFoldDB" id="A0A6P8B461"/>
<evidence type="ECO:0000313" key="2">
    <source>
        <dbReference type="Proteomes" id="UP000515153"/>
    </source>
</evidence>
<proteinExistence type="predicted"/>
<sequence>MDFSDDDEVPERDIRELNAMGWARQTFGNTDRNVMSKMLKLLFDDFYIKRVSTDRVDNIYTPREMTPEQIEWLENWQAWERAPSNPPPWPETKSDEFNDDGGRRQSSQYAKRGIWDSLVDFLRLGRLTSTR</sequence>
<accession>A0A6P8B461</accession>
<reference evidence="3" key="3">
    <citation type="submission" date="2025-08" db="UniProtKB">
        <authorList>
            <consortium name="RefSeq"/>
        </authorList>
    </citation>
    <scope>IDENTIFICATION</scope>
    <source>
        <strain evidence="3">NI907</strain>
    </source>
</reference>